<dbReference type="KEGG" id="dcp:RN607_13205"/>
<evidence type="ECO:0000259" key="6">
    <source>
        <dbReference type="Pfam" id="PF05175"/>
    </source>
</evidence>
<dbReference type="NCBIfam" id="TIGR00536">
    <property type="entry name" value="hemK_fam"/>
    <property type="match status" value="1"/>
</dbReference>
<feature type="domain" description="Methyltransferase small" evidence="6">
    <location>
        <begin position="87"/>
        <end position="173"/>
    </location>
</feature>
<dbReference type="EC" id="2.1.1.297" evidence="1"/>
<dbReference type="CDD" id="cd02440">
    <property type="entry name" value="AdoMet_MTases"/>
    <property type="match status" value="1"/>
</dbReference>
<keyword evidence="3" id="KW-0808">Transferase</keyword>
<dbReference type="GO" id="GO:0032259">
    <property type="term" value="P:methylation"/>
    <property type="evidence" value="ECO:0007669"/>
    <property type="project" value="UniProtKB-KW"/>
</dbReference>
<gene>
    <name evidence="7" type="ORF">RN606_13300</name>
    <name evidence="8" type="ORF">RN607_13205</name>
</gene>
<accession>A0AA96F5B6</accession>
<dbReference type="GO" id="GO:0102559">
    <property type="term" value="F:peptide chain release factor N(5)-glutamine methyltransferase activity"/>
    <property type="evidence" value="ECO:0007669"/>
    <property type="project" value="UniProtKB-EC"/>
</dbReference>
<evidence type="ECO:0000313" key="9">
    <source>
        <dbReference type="Proteomes" id="UP001304125"/>
    </source>
</evidence>
<dbReference type="EMBL" id="CP134879">
    <property type="protein sequence ID" value="WNM24321.1"/>
    <property type="molecule type" value="Genomic_DNA"/>
</dbReference>
<name>A0AA96F5B6_9MICO</name>
<evidence type="ECO:0000256" key="4">
    <source>
        <dbReference type="ARBA" id="ARBA00022691"/>
    </source>
</evidence>
<keyword evidence="9" id="KW-1185">Reference proteome</keyword>
<dbReference type="InterPro" id="IPR022446">
    <property type="entry name" value="MeTrfrase_put"/>
</dbReference>
<evidence type="ECO:0000256" key="2">
    <source>
        <dbReference type="ARBA" id="ARBA00022603"/>
    </source>
</evidence>
<dbReference type="PANTHER" id="PTHR18895">
    <property type="entry name" value="HEMK METHYLTRANSFERASE"/>
    <property type="match status" value="1"/>
</dbReference>
<comment type="catalytic activity">
    <reaction evidence="5">
        <text>L-glutaminyl-[peptide chain release factor] + S-adenosyl-L-methionine = N(5)-methyl-L-glutaminyl-[peptide chain release factor] + S-adenosyl-L-homocysteine + H(+)</text>
        <dbReference type="Rhea" id="RHEA:42896"/>
        <dbReference type="Rhea" id="RHEA-COMP:10271"/>
        <dbReference type="Rhea" id="RHEA-COMP:10272"/>
        <dbReference type="ChEBI" id="CHEBI:15378"/>
        <dbReference type="ChEBI" id="CHEBI:30011"/>
        <dbReference type="ChEBI" id="CHEBI:57856"/>
        <dbReference type="ChEBI" id="CHEBI:59789"/>
        <dbReference type="ChEBI" id="CHEBI:61891"/>
        <dbReference type="EC" id="2.1.1.297"/>
    </reaction>
</comment>
<dbReference type="SUPFAM" id="SSF53335">
    <property type="entry name" value="S-adenosyl-L-methionine-dependent methyltransferases"/>
    <property type="match status" value="1"/>
</dbReference>
<evidence type="ECO:0000256" key="5">
    <source>
        <dbReference type="ARBA" id="ARBA00048391"/>
    </source>
</evidence>
<accession>A0AA96FCC1</accession>
<dbReference type="EMBL" id="CP134880">
    <property type="protein sequence ID" value="WNM27143.1"/>
    <property type="molecule type" value="Genomic_DNA"/>
</dbReference>
<dbReference type="PANTHER" id="PTHR18895:SF74">
    <property type="entry name" value="MTRF1L RELEASE FACTOR GLUTAMINE METHYLTRANSFERASE"/>
    <property type="match status" value="1"/>
</dbReference>
<evidence type="ECO:0000313" key="7">
    <source>
        <dbReference type="EMBL" id="WNM24321.1"/>
    </source>
</evidence>
<dbReference type="AlphaFoldDB" id="A0AA96F5B6"/>
<dbReference type="Gene3D" id="3.40.50.150">
    <property type="entry name" value="Vaccinia Virus protein VP39"/>
    <property type="match status" value="1"/>
</dbReference>
<proteinExistence type="predicted"/>
<evidence type="ECO:0000256" key="3">
    <source>
        <dbReference type="ARBA" id="ARBA00022679"/>
    </source>
</evidence>
<dbReference type="InterPro" id="IPR007848">
    <property type="entry name" value="Small_mtfrase_dom"/>
</dbReference>
<protein>
    <recommendedName>
        <fullName evidence="1">peptide chain release factor N(5)-glutamine methyltransferase</fullName>
        <ecNumber evidence="1">2.1.1.297</ecNumber>
    </recommendedName>
</protein>
<dbReference type="Pfam" id="PF05175">
    <property type="entry name" value="MTS"/>
    <property type="match status" value="1"/>
</dbReference>
<keyword evidence="4" id="KW-0949">S-adenosyl-L-methionine</keyword>
<dbReference type="InterPro" id="IPR004556">
    <property type="entry name" value="HemK-like"/>
</dbReference>
<reference evidence="7 9" key="1">
    <citation type="submission" date="2023-09" db="EMBL/GenBank/DDBJ databases">
        <title>Demequina sp. a novel bacteria isolated from Capsicum annuum.</title>
        <authorList>
            <person name="Humaira Z."/>
            <person name="Lee J."/>
            <person name="Cho D."/>
        </authorList>
    </citation>
    <scope>NUCLEOTIDE SEQUENCE [LARGE SCALE GENOMIC DNA]</scope>
    <source>
        <strain evidence="7 9">OYTSA14</strain>
        <strain evidence="8">PMTSA13</strain>
    </source>
</reference>
<evidence type="ECO:0000313" key="8">
    <source>
        <dbReference type="EMBL" id="WNM27143.1"/>
    </source>
</evidence>
<dbReference type="Proteomes" id="UP001303408">
    <property type="component" value="Chromosome"/>
</dbReference>
<dbReference type="InterPro" id="IPR029063">
    <property type="entry name" value="SAM-dependent_MTases_sf"/>
</dbReference>
<dbReference type="NCBIfam" id="TIGR03704">
    <property type="entry name" value="PrmC_rel_meth"/>
    <property type="match status" value="1"/>
</dbReference>
<dbReference type="Proteomes" id="UP001304125">
    <property type="component" value="Chromosome"/>
</dbReference>
<evidence type="ECO:0000256" key="1">
    <source>
        <dbReference type="ARBA" id="ARBA00012771"/>
    </source>
</evidence>
<organism evidence="7 9">
    <name type="scientific">Demequina capsici</name>
    <dbReference type="NCBI Taxonomy" id="3075620"/>
    <lineage>
        <taxon>Bacteria</taxon>
        <taxon>Bacillati</taxon>
        <taxon>Actinomycetota</taxon>
        <taxon>Actinomycetes</taxon>
        <taxon>Micrococcales</taxon>
        <taxon>Demequinaceae</taxon>
        <taxon>Demequina</taxon>
    </lineage>
</organism>
<dbReference type="InterPro" id="IPR050320">
    <property type="entry name" value="N5-glutamine_MTase"/>
</dbReference>
<sequence>MDPDLTAVAARLRAAGCVFAEDEAALLVEAAASGSAALEDLIARRCAGEPLEPLVGWAHFAGLRIPVAPGTFVPRRRTELVARLAVALAPADGVVVDLCTGTGAIAAVVASRRPGATVIGADLDPAAVAVASVTLGAYGATAVVSDMADDLAPDLRGRVDVVTACPPYVPTAQIAHMPREAREHEPLRALDGGADGTDLQRRVLEAAAALLRPGGHAVVETSVPQAPLTASHATALGLTSRVERDDQLGAVVVVASKPRAQSS</sequence>
<keyword evidence="2" id="KW-0489">Methyltransferase</keyword>
<dbReference type="RefSeq" id="WP_313497919.1">
    <property type="nucleotide sequence ID" value="NZ_CP134879.1"/>
</dbReference>